<dbReference type="HOGENOM" id="CLU_018094_0_0_10"/>
<feature type="signal peptide" evidence="1">
    <location>
        <begin position="1"/>
        <end position="26"/>
    </location>
</feature>
<comment type="caution">
    <text evidence="5">The sequence shown here is derived from an EMBL/GenBank/DDBJ whole genome shotgun (WGS) entry which is preliminary data.</text>
</comment>
<evidence type="ECO:0000313" key="6">
    <source>
        <dbReference type="Proteomes" id="UP000006008"/>
    </source>
</evidence>
<dbReference type="InterPro" id="IPR051532">
    <property type="entry name" value="Ester_Hydrolysis_Enzymes"/>
</dbReference>
<dbReference type="Gene3D" id="2.60.120.260">
    <property type="entry name" value="Galactose-binding domain-like"/>
    <property type="match status" value="1"/>
</dbReference>
<evidence type="ECO:0000313" key="5">
    <source>
        <dbReference type="EMBL" id="EHB92798.1"/>
    </source>
</evidence>
<dbReference type="AlphaFoldDB" id="G5H7F9"/>
<accession>G5H7F9</accession>
<feature type="domain" description="SGNH hydrolase-type esterase" evidence="3">
    <location>
        <begin position="192"/>
        <end position="366"/>
    </location>
</feature>
<protein>
    <recommendedName>
        <fullName evidence="7">SGNH hydrolase-type esterase domain-containing protein</fullName>
    </recommendedName>
</protein>
<dbReference type="Pfam" id="PF14606">
    <property type="entry name" value="Lipase_GDSL_3"/>
    <property type="match status" value="1"/>
</dbReference>
<sequence length="587" mass="65622">MKRLCIGLVCCLQFLMLSGQSLPVGSGTIRWIDPQTAGFPVVQGQAWSQEMTGNYCRLPENMRSEVRPMVWTLACHSAGLSIWFRSNAAPIRVRYAVTHNDERAMPHMPATGVSGLDLYAVDQNGWERYVPGKFDWTKQDTVYAVFQPEPDRHFARQGYEFRLYLPLYNGVSKLEIGVDSAAQFRFLPVRAEKPIVAYGTSIMQGACASRPGMAWSTILSRKLDYPLLNFGFSGNGTMDSVVLDELGKIDARMYIVDCLPNLVGIADSSVTARFRQGVALLRKYHRTPILLVEHAEAEADGEDSAACHKNALLRACYEQLREEGVPELYYLSCREIGLPDDALVDGIHPSDYGMMRQAMACERKIREIFGEEQGNLSTTRPVRQRRDAPYYEWSDRHEAILTKNRIEAPKNVLLGNSIVHFWGGADKGHYRNGAKSWEQIMSVAGFSNMGCGFDRIENLLWRVCHGELDGYEAERVVVMIGTNNLSCNTDDEIIRGIAHLVAVIARHQPSAGVEVIGLLPRRGMEDRVSGVNTKLEEKIRSMNLTFRNPGTLLLGKGGKIDESLFRDGLHPNEKGYGRIAPIIAGME</sequence>
<dbReference type="eggNOG" id="COG2755">
    <property type="taxonomic scope" value="Bacteria"/>
</dbReference>
<evidence type="ECO:0000259" key="2">
    <source>
        <dbReference type="Pfam" id="PF13472"/>
    </source>
</evidence>
<dbReference type="InterPro" id="IPR036514">
    <property type="entry name" value="SGNH_hydro_sf"/>
</dbReference>
<evidence type="ECO:0008006" key="7">
    <source>
        <dbReference type="Google" id="ProtNLM"/>
    </source>
</evidence>
<dbReference type="RefSeq" id="WP_009133808.1">
    <property type="nucleotide sequence ID" value="NZ_CP102250.1"/>
</dbReference>
<dbReference type="Pfam" id="PF13472">
    <property type="entry name" value="Lipase_GDSL_2"/>
    <property type="match status" value="1"/>
</dbReference>
<gene>
    <name evidence="5" type="ORF">HMPREF9450_01002</name>
</gene>
<keyword evidence="6" id="KW-1185">Reference proteome</keyword>
<dbReference type="PANTHER" id="PTHR30383:SF5">
    <property type="entry name" value="SGNH HYDROLASE-TYPE ESTERASE DOMAIN-CONTAINING PROTEIN"/>
    <property type="match status" value="1"/>
</dbReference>
<feature type="domain" description="SGNH hydrolase-type esterase" evidence="2">
    <location>
        <begin position="413"/>
        <end position="576"/>
    </location>
</feature>
<dbReference type="OrthoDB" id="5624617at2"/>
<dbReference type="EMBL" id="ADLD01000009">
    <property type="protein sequence ID" value="EHB92798.1"/>
    <property type="molecule type" value="Genomic_DNA"/>
</dbReference>
<feature type="domain" description="SGNH hydrolase-type esterase N-terminal" evidence="4">
    <location>
        <begin position="29"/>
        <end position="184"/>
    </location>
</feature>
<evidence type="ECO:0000256" key="1">
    <source>
        <dbReference type="SAM" id="SignalP"/>
    </source>
</evidence>
<name>G5H7F9_9BACT</name>
<reference evidence="5 6" key="1">
    <citation type="submission" date="2011-08" db="EMBL/GenBank/DDBJ databases">
        <title>The Genome Sequence of Alistipes indistinctus YIT 12060.</title>
        <authorList>
            <consortium name="The Broad Institute Genome Sequencing Platform"/>
            <person name="Earl A."/>
            <person name="Ward D."/>
            <person name="Feldgarden M."/>
            <person name="Gevers D."/>
            <person name="Morotomi M."/>
            <person name="Young S.K."/>
            <person name="Zeng Q."/>
            <person name="Gargeya S."/>
            <person name="Fitzgerald M."/>
            <person name="Haas B."/>
            <person name="Abouelleil A."/>
            <person name="Alvarado L."/>
            <person name="Arachchi H.M."/>
            <person name="Berlin A."/>
            <person name="Brown A."/>
            <person name="Chapman S.B."/>
            <person name="Chen Z."/>
            <person name="Dunbar C."/>
            <person name="Freedman E."/>
            <person name="Gearin G."/>
            <person name="Gellesch M."/>
            <person name="Goldberg J."/>
            <person name="Griggs A."/>
            <person name="Gujja S."/>
            <person name="Heiman D."/>
            <person name="Howarth C."/>
            <person name="Larson L."/>
            <person name="Lui A."/>
            <person name="MacDonald P.J.P."/>
            <person name="Montmayeur A."/>
            <person name="Murphy C."/>
            <person name="Neiman D."/>
            <person name="Pearson M."/>
            <person name="Priest M."/>
            <person name="Roberts A."/>
            <person name="Saif S."/>
            <person name="Shea T."/>
            <person name="Shenoy N."/>
            <person name="Sisk P."/>
            <person name="Stolte C."/>
            <person name="Sykes S."/>
            <person name="Wortman J."/>
            <person name="Nusbaum C."/>
            <person name="Birren B."/>
        </authorList>
    </citation>
    <scope>NUCLEOTIDE SEQUENCE [LARGE SCALE GENOMIC DNA]</scope>
    <source>
        <strain evidence="5 6">YIT 12060</strain>
    </source>
</reference>
<dbReference type="Gene3D" id="3.40.50.1110">
    <property type="entry name" value="SGNH hydrolase"/>
    <property type="match status" value="2"/>
</dbReference>
<dbReference type="SUPFAM" id="SSF52266">
    <property type="entry name" value="SGNH hydrolase"/>
    <property type="match status" value="2"/>
</dbReference>
<dbReference type="GO" id="GO:0004622">
    <property type="term" value="F:phosphatidylcholine lysophospholipase activity"/>
    <property type="evidence" value="ECO:0007669"/>
    <property type="project" value="TreeGrafter"/>
</dbReference>
<dbReference type="STRING" id="742725.HMPREF9450_01002"/>
<dbReference type="InterPro" id="IPR013830">
    <property type="entry name" value="SGNH_hydro"/>
</dbReference>
<keyword evidence="1" id="KW-0732">Signal</keyword>
<proteinExistence type="predicted"/>
<organism evidence="5 6">
    <name type="scientific">Alistipes indistinctus YIT 12060</name>
    <dbReference type="NCBI Taxonomy" id="742725"/>
    <lineage>
        <taxon>Bacteria</taxon>
        <taxon>Pseudomonadati</taxon>
        <taxon>Bacteroidota</taxon>
        <taxon>Bacteroidia</taxon>
        <taxon>Bacteroidales</taxon>
        <taxon>Rikenellaceae</taxon>
        <taxon>Alistipes</taxon>
    </lineage>
</organism>
<dbReference type="InterPro" id="IPR032740">
    <property type="entry name" value="GxDLY"/>
</dbReference>
<feature type="chain" id="PRO_5003477862" description="SGNH hydrolase-type esterase domain-containing protein" evidence="1">
    <location>
        <begin position="27"/>
        <end position="587"/>
    </location>
</feature>
<dbReference type="Proteomes" id="UP000006008">
    <property type="component" value="Unassembled WGS sequence"/>
</dbReference>
<evidence type="ECO:0000259" key="3">
    <source>
        <dbReference type="Pfam" id="PF14606"/>
    </source>
</evidence>
<dbReference type="PATRIC" id="fig|742725.3.peg.1060"/>
<dbReference type="PANTHER" id="PTHR30383">
    <property type="entry name" value="THIOESTERASE 1/PROTEASE 1/LYSOPHOSPHOLIPASE L1"/>
    <property type="match status" value="1"/>
</dbReference>
<dbReference type="Pfam" id="PF14607">
    <property type="entry name" value="GxDLY"/>
    <property type="match status" value="1"/>
</dbReference>
<dbReference type="GeneID" id="92815981"/>
<evidence type="ECO:0000259" key="4">
    <source>
        <dbReference type="Pfam" id="PF14607"/>
    </source>
</evidence>